<comment type="caution">
    <text evidence="2">The sequence shown here is derived from an EMBL/GenBank/DDBJ whole genome shotgun (WGS) entry which is preliminary data.</text>
</comment>
<dbReference type="AlphaFoldDB" id="A0A2K3UVZ7"/>
<evidence type="ECO:0000313" key="2">
    <source>
        <dbReference type="EMBL" id="PNY80719.1"/>
    </source>
</evidence>
<reference evidence="2 3" key="1">
    <citation type="submission" date="2018-01" db="EMBL/GenBank/DDBJ databases">
        <title>Deinococcus koreensis sp. nov., a radiation-resistant bacterium isolated from river water.</title>
        <authorList>
            <person name="Choi A."/>
        </authorList>
    </citation>
    <scope>NUCLEOTIDE SEQUENCE [LARGE SCALE GENOMIC DNA]</scope>
    <source>
        <strain evidence="2 3">SJW1-2</strain>
    </source>
</reference>
<organism evidence="2 3">
    <name type="scientific">Deinococcus koreensis</name>
    <dbReference type="NCBI Taxonomy" id="2054903"/>
    <lineage>
        <taxon>Bacteria</taxon>
        <taxon>Thermotogati</taxon>
        <taxon>Deinococcota</taxon>
        <taxon>Deinococci</taxon>
        <taxon>Deinococcales</taxon>
        <taxon>Deinococcaceae</taxon>
        <taxon>Deinococcus</taxon>
    </lineage>
</organism>
<proteinExistence type="predicted"/>
<gene>
    <name evidence="2" type="ORF">CVO96_04470</name>
</gene>
<evidence type="ECO:0000256" key="1">
    <source>
        <dbReference type="SAM" id="MobiDB-lite"/>
    </source>
</evidence>
<accession>A0A2K3UVZ7</accession>
<feature type="region of interest" description="Disordered" evidence="1">
    <location>
        <begin position="1"/>
        <end position="29"/>
    </location>
</feature>
<feature type="compositionally biased region" description="Low complexity" evidence="1">
    <location>
        <begin position="17"/>
        <end position="29"/>
    </location>
</feature>
<evidence type="ECO:0000313" key="3">
    <source>
        <dbReference type="Proteomes" id="UP000236379"/>
    </source>
</evidence>
<protein>
    <recommendedName>
        <fullName evidence="4">C-type lysozyme inhibitor domain-containing protein</fullName>
    </recommendedName>
</protein>
<sequence>MAGLLGVGLSGTASADGMPRPGAQGAAAGPVTGRATFVCRGGVRVQVTLMTGAARVAFAGQTRTLSLVEGSTYRNSQVTWFTQDAGTAAMKNNLTGRLQLSGCRSV</sequence>
<evidence type="ECO:0008006" key="4">
    <source>
        <dbReference type="Google" id="ProtNLM"/>
    </source>
</evidence>
<keyword evidence="3" id="KW-1185">Reference proteome</keyword>
<dbReference type="Proteomes" id="UP000236379">
    <property type="component" value="Unassembled WGS sequence"/>
</dbReference>
<dbReference type="EMBL" id="PPPD01000001">
    <property type="protein sequence ID" value="PNY80719.1"/>
    <property type="molecule type" value="Genomic_DNA"/>
</dbReference>
<name>A0A2K3UVZ7_9DEIO</name>